<evidence type="ECO:0000256" key="1">
    <source>
        <dbReference type="ARBA" id="ARBA00023125"/>
    </source>
</evidence>
<gene>
    <name evidence="4" type="ORF">BCHO_0197</name>
</gene>
<dbReference type="Proteomes" id="UP000028995">
    <property type="component" value="Unassembled WGS sequence"/>
</dbReference>
<organism evidence="4 5">
    <name type="scientific">Bifidobacterium choerinum</name>
    <dbReference type="NCBI Taxonomy" id="35760"/>
    <lineage>
        <taxon>Bacteria</taxon>
        <taxon>Bacillati</taxon>
        <taxon>Actinomycetota</taxon>
        <taxon>Actinomycetes</taxon>
        <taxon>Bifidobacteriales</taxon>
        <taxon>Bifidobacteriaceae</taxon>
        <taxon>Bifidobacterium</taxon>
    </lineage>
</organism>
<dbReference type="STRING" id="35760.BCHO_0197"/>
<evidence type="ECO:0000259" key="3">
    <source>
        <dbReference type="PROSITE" id="PS50977"/>
    </source>
</evidence>
<dbReference type="SUPFAM" id="SSF46689">
    <property type="entry name" value="Homeodomain-like"/>
    <property type="match status" value="1"/>
</dbReference>
<dbReference type="Gene3D" id="1.10.357.10">
    <property type="entry name" value="Tetracycline Repressor, domain 2"/>
    <property type="match status" value="1"/>
</dbReference>
<dbReference type="InterPro" id="IPR001647">
    <property type="entry name" value="HTH_TetR"/>
</dbReference>
<dbReference type="InterPro" id="IPR039532">
    <property type="entry name" value="TetR_C_Firmicutes"/>
</dbReference>
<feature type="domain" description="HTH tetR-type" evidence="3">
    <location>
        <begin position="23"/>
        <end position="83"/>
    </location>
</feature>
<sequence>MTADAKEDEGIMAKALTESRRTRYTRTVIEDSLIELLREKPLSAITVSEVCAKADVNRSTFYAHYDDLPDLLGTIENETFSWLSATFDDMLEQAERQHAIGAELDNAIVQVCRYIAQNKRHLQVLLSPRADVDFQRRLIGLIYERYDRIAVTLPDSQSALEDVMRTQFAIHGSLGLIQYWLETDLQATPEEIAQTIISMGMPHETASDTSAH</sequence>
<evidence type="ECO:0000256" key="2">
    <source>
        <dbReference type="PROSITE-ProRule" id="PRU00335"/>
    </source>
</evidence>
<dbReference type="PANTHER" id="PTHR43479">
    <property type="entry name" value="ACREF/ENVCD OPERON REPRESSOR-RELATED"/>
    <property type="match status" value="1"/>
</dbReference>
<accession>A0A087AH64</accession>
<feature type="DNA-binding region" description="H-T-H motif" evidence="2">
    <location>
        <begin position="46"/>
        <end position="65"/>
    </location>
</feature>
<dbReference type="InterPro" id="IPR009057">
    <property type="entry name" value="Homeodomain-like_sf"/>
</dbReference>
<evidence type="ECO:0000313" key="5">
    <source>
        <dbReference type="Proteomes" id="UP000028995"/>
    </source>
</evidence>
<dbReference type="Pfam" id="PF14278">
    <property type="entry name" value="TetR_C_8"/>
    <property type="match status" value="1"/>
</dbReference>
<proteinExistence type="predicted"/>
<reference evidence="4 5" key="1">
    <citation type="submission" date="2014-03" db="EMBL/GenBank/DDBJ databases">
        <title>Genomics of Bifidobacteria.</title>
        <authorList>
            <person name="Ventura M."/>
            <person name="Milani C."/>
            <person name="Lugli G.A."/>
        </authorList>
    </citation>
    <scope>NUCLEOTIDE SEQUENCE [LARGE SCALE GENOMIC DNA]</scope>
    <source>
        <strain evidence="4 5">LMG 10510</strain>
    </source>
</reference>
<dbReference type="GO" id="GO:0003677">
    <property type="term" value="F:DNA binding"/>
    <property type="evidence" value="ECO:0007669"/>
    <property type="project" value="UniProtKB-UniRule"/>
</dbReference>
<dbReference type="PROSITE" id="PS50977">
    <property type="entry name" value="HTH_TETR_2"/>
    <property type="match status" value="1"/>
</dbReference>
<dbReference type="RefSeq" id="WP_232513872.1">
    <property type="nucleotide sequence ID" value="NZ_CP018044.1"/>
</dbReference>
<dbReference type="AlphaFoldDB" id="A0A087AH64"/>
<evidence type="ECO:0000313" key="4">
    <source>
        <dbReference type="EMBL" id="KFI58114.1"/>
    </source>
</evidence>
<dbReference type="PANTHER" id="PTHR43479:SF7">
    <property type="entry name" value="TETR-FAMILY TRANSCRIPTIONAL REGULATOR"/>
    <property type="match status" value="1"/>
</dbReference>
<keyword evidence="5" id="KW-1185">Reference proteome</keyword>
<keyword evidence="1 2" id="KW-0238">DNA-binding</keyword>
<dbReference type="InterPro" id="IPR050624">
    <property type="entry name" value="HTH-type_Tx_Regulator"/>
</dbReference>
<protein>
    <submittedName>
        <fullName evidence="4">AcrR family transcriptional regulator</fullName>
    </submittedName>
</protein>
<dbReference type="eggNOG" id="COG1309">
    <property type="taxonomic scope" value="Bacteria"/>
</dbReference>
<name>A0A087AH64_9BIFI</name>
<comment type="caution">
    <text evidence="4">The sequence shown here is derived from an EMBL/GenBank/DDBJ whole genome shotgun (WGS) entry which is preliminary data.</text>
</comment>
<dbReference type="EMBL" id="JGYU01000002">
    <property type="protein sequence ID" value="KFI58114.1"/>
    <property type="molecule type" value="Genomic_DNA"/>
</dbReference>